<evidence type="ECO:0000313" key="2">
    <source>
        <dbReference type="EMBL" id="MEU9353547.1"/>
    </source>
</evidence>
<evidence type="ECO:0000313" key="3">
    <source>
        <dbReference type="Proteomes" id="UP001551582"/>
    </source>
</evidence>
<organism evidence="2 3">
    <name type="scientific">Streptomyces griseoloalbus</name>
    <dbReference type="NCBI Taxonomy" id="67303"/>
    <lineage>
        <taxon>Bacteria</taxon>
        <taxon>Bacillati</taxon>
        <taxon>Actinomycetota</taxon>
        <taxon>Actinomycetes</taxon>
        <taxon>Kitasatosporales</taxon>
        <taxon>Streptomycetaceae</taxon>
        <taxon>Streptomyces</taxon>
    </lineage>
</organism>
<dbReference type="InterPro" id="IPR011992">
    <property type="entry name" value="EF-hand-dom_pair"/>
</dbReference>
<name>A0ABV3EA78_9ACTN</name>
<dbReference type="Pfam" id="PF09995">
    <property type="entry name" value="MPAB_Lcp_cat"/>
    <property type="match status" value="1"/>
</dbReference>
<gene>
    <name evidence="2" type="ORF">AB0D65_21765</name>
</gene>
<dbReference type="Proteomes" id="UP001551582">
    <property type="component" value="Unassembled WGS sequence"/>
</dbReference>
<comment type="caution">
    <text evidence="2">The sequence shown here is derived from an EMBL/GenBank/DDBJ whole genome shotgun (WGS) entry which is preliminary data.</text>
</comment>
<feature type="domain" description="EF-hand" evidence="1">
    <location>
        <begin position="399"/>
        <end position="434"/>
    </location>
</feature>
<sequence length="472" mass="52398">MRPVFGPGSQFHALFNDPRWALAIVRATVLEAAHPQIGAALIDNSTFVAHPWRRLRNTFLSLQRMFGADEHVRNREAARLNRLHARLNGTDARNRPYDAMHPDVRAWVAATMFESAVTMCRLSGQPLDRDAMEQLYTEFQAFLATMGDGAGHLPPSLHEFWTYYDRVVEEELENTEAMRIILYKLFDHLPAPPLLNGLPTLWAAGRAVAGPVVGAITVASLPEPFRRRAGLPELPGAQTLMQGAYLAVGLARLLPEGWIKADTIADLLALSPDSDDPRARTITALRDKMNRAGALIRLITPLPPQPDTATQGGLQRSAEEFFAEVLDQTGNGYLDWPDLAAMARELSSRLDLDEPEETRLYNAFADWWRELQAALDTDGDGRINAQEYATAVPSLAGPALIKVAEVLFDATDKDGNQTIDADEYRALFRSAFRRDTASTEAAYTRSSFVKDFLSFMSGRRHSTPYDPLLAQA</sequence>
<dbReference type="SUPFAM" id="SSF47473">
    <property type="entry name" value="EF-hand"/>
    <property type="match status" value="1"/>
</dbReference>
<protein>
    <submittedName>
        <fullName evidence="2">Oxygenase MpaB family protein</fullName>
    </submittedName>
</protein>
<dbReference type="RefSeq" id="WP_359983434.1">
    <property type="nucleotide sequence ID" value="NZ_JBEZLS010000015.1"/>
</dbReference>
<dbReference type="PANTHER" id="PTHR36151:SF3">
    <property type="entry name" value="ER-BOUND OXYGENASE MPAB_MPAB'_RUBBER OXYGENASE CATALYTIC DOMAIN-CONTAINING PROTEIN"/>
    <property type="match status" value="1"/>
</dbReference>
<dbReference type="InterPro" id="IPR002048">
    <property type="entry name" value="EF_hand_dom"/>
</dbReference>
<dbReference type="PROSITE" id="PS50222">
    <property type="entry name" value="EF_HAND_2"/>
    <property type="match status" value="2"/>
</dbReference>
<dbReference type="PROSITE" id="PS00018">
    <property type="entry name" value="EF_HAND_1"/>
    <property type="match status" value="2"/>
</dbReference>
<reference evidence="2 3" key="1">
    <citation type="submission" date="2024-06" db="EMBL/GenBank/DDBJ databases">
        <title>The Natural Products Discovery Center: Release of the First 8490 Sequenced Strains for Exploring Actinobacteria Biosynthetic Diversity.</title>
        <authorList>
            <person name="Kalkreuter E."/>
            <person name="Kautsar S.A."/>
            <person name="Yang D."/>
            <person name="Bader C.D."/>
            <person name="Teijaro C.N."/>
            <person name="Fluegel L."/>
            <person name="Davis C.M."/>
            <person name="Simpson J.R."/>
            <person name="Lauterbach L."/>
            <person name="Steele A.D."/>
            <person name="Gui C."/>
            <person name="Meng S."/>
            <person name="Li G."/>
            <person name="Viehrig K."/>
            <person name="Ye F."/>
            <person name="Su P."/>
            <person name="Kiefer A.F."/>
            <person name="Nichols A."/>
            <person name="Cepeda A.J."/>
            <person name="Yan W."/>
            <person name="Fan B."/>
            <person name="Jiang Y."/>
            <person name="Adhikari A."/>
            <person name="Zheng C.-J."/>
            <person name="Schuster L."/>
            <person name="Cowan T.M."/>
            <person name="Smanski M.J."/>
            <person name="Chevrette M.G."/>
            <person name="De Carvalho L.P.S."/>
            <person name="Shen B."/>
        </authorList>
    </citation>
    <scope>NUCLEOTIDE SEQUENCE [LARGE SCALE GENOMIC DNA]</scope>
    <source>
        <strain evidence="2 3">NPDC048274</strain>
    </source>
</reference>
<dbReference type="InterPro" id="IPR018247">
    <property type="entry name" value="EF_Hand_1_Ca_BS"/>
</dbReference>
<feature type="domain" description="EF-hand" evidence="1">
    <location>
        <begin position="373"/>
        <end position="398"/>
    </location>
</feature>
<dbReference type="CDD" id="cd00051">
    <property type="entry name" value="EFh"/>
    <property type="match status" value="1"/>
</dbReference>
<dbReference type="SMART" id="SM00054">
    <property type="entry name" value="EFh"/>
    <property type="match status" value="2"/>
</dbReference>
<dbReference type="InterPro" id="IPR018713">
    <property type="entry name" value="MPAB/Lcp_cat_dom"/>
</dbReference>
<evidence type="ECO:0000259" key="1">
    <source>
        <dbReference type="PROSITE" id="PS50222"/>
    </source>
</evidence>
<keyword evidence="3" id="KW-1185">Reference proteome</keyword>
<proteinExistence type="predicted"/>
<dbReference type="Pfam" id="PF13202">
    <property type="entry name" value="EF-hand_5"/>
    <property type="match status" value="1"/>
</dbReference>
<dbReference type="Gene3D" id="1.10.238.10">
    <property type="entry name" value="EF-hand"/>
    <property type="match status" value="1"/>
</dbReference>
<dbReference type="EMBL" id="JBEZLS010000015">
    <property type="protein sequence ID" value="MEU9353547.1"/>
    <property type="molecule type" value="Genomic_DNA"/>
</dbReference>
<dbReference type="PANTHER" id="PTHR36151">
    <property type="entry name" value="BLR2777 PROTEIN"/>
    <property type="match status" value="1"/>
</dbReference>
<accession>A0ABV3EA78</accession>